<dbReference type="PANTHER" id="PTHR12611">
    <property type="entry name" value="PUR-TRANSCRIPTIONAL ACTIVATOR"/>
    <property type="match status" value="1"/>
</dbReference>
<evidence type="ECO:0000313" key="4">
    <source>
        <dbReference type="EMBL" id="UYV85143.1"/>
    </source>
</evidence>
<dbReference type="SMART" id="SM00712">
    <property type="entry name" value="PUR"/>
    <property type="match status" value="1"/>
</dbReference>
<comment type="similarity">
    <text evidence="1">Belongs to the PUR DNA-binding protein family.</text>
</comment>
<accession>A0ABY6LVG7</accession>
<evidence type="ECO:0000256" key="3">
    <source>
        <dbReference type="SAM" id="MobiDB-lite"/>
    </source>
</evidence>
<name>A0ABY6LVG7_9ARAC</name>
<protein>
    <submittedName>
        <fullName evidence="4">Uncharacterized protein</fullName>
    </submittedName>
</protein>
<gene>
    <name evidence="4" type="ORF">LAZ67_X004721</name>
</gene>
<evidence type="ECO:0000256" key="2">
    <source>
        <dbReference type="ARBA" id="ARBA00023125"/>
    </source>
</evidence>
<organism evidence="4 5">
    <name type="scientific">Cordylochernes scorpioides</name>
    <dbReference type="NCBI Taxonomy" id="51811"/>
    <lineage>
        <taxon>Eukaryota</taxon>
        <taxon>Metazoa</taxon>
        <taxon>Ecdysozoa</taxon>
        <taxon>Arthropoda</taxon>
        <taxon>Chelicerata</taxon>
        <taxon>Arachnida</taxon>
        <taxon>Pseudoscorpiones</taxon>
        <taxon>Cheliferoidea</taxon>
        <taxon>Chernetidae</taxon>
        <taxon>Cordylochernes</taxon>
    </lineage>
</organism>
<dbReference type="InterPro" id="IPR006628">
    <property type="entry name" value="PUR-bd_fam"/>
</dbReference>
<evidence type="ECO:0000256" key="1">
    <source>
        <dbReference type="ARBA" id="ARBA00009251"/>
    </source>
</evidence>
<feature type="region of interest" description="Disordered" evidence="3">
    <location>
        <begin position="128"/>
        <end position="147"/>
    </location>
</feature>
<dbReference type="Pfam" id="PF04845">
    <property type="entry name" value="PurA"/>
    <property type="match status" value="1"/>
</dbReference>
<dbReference type="PANTHER" id="PTHR12611:SF0">
    <property type="entry name" value="PURINE-RICH BINDING PROTEIN-ALPHA, ISOFORM B"/>
    <property type="match status" value="1"/>
</dbReference>
<keyword evidence="5" id="KW-1185">Reference proteome</keyword>
<evidence type="ECO:0000313" key="5">
    <source>
        <dbReference type="Proteomes" id="UP001235939"/>
    </source>
</evidence>
<dbReference type="EMBL" id="CP092886">
    <property type="protein sequence ID" value="UYV85143.1"/>
    <property type="molecule type" value="Genomic_DNA"/>
</dbReference>
<sequence>MPQEEQELATKMLQIQSKRFYLDVKQNRRGRFIKVAEDTQELRRIVRAARQRSLRGGALVIRHLCRCIVRIQFAGKAETLKEYISDQVFDALYNEEDDLEAEFAFTRTLERMHRIFRPHDRPFASIFDPDDFAVPPNPPPTPTSDME</sequence>
<proteinExistence type="inferred from homology"/>
<keyword evidence="2" id="KW-0238">DNA-binding</keyword>
<dbReference type="Proteomes" id="UP001235939">
    <property type="component" value="Chromosome X"/>
</dbReference>
<dbReference type="Gene3D" id="3.30.2450.30">
    <property type="match status" value="1"/>
</dbReference>
<reference evidence="4 5" key="1">
    <citation type="submission" date="2022-03" db="EMBL/GenBank/DDBJ databases">
        <title>A chromosomal length assembly of Cordylochernes scorpioides.</title>
        <authorList>
            <person name="Zeh D."/>
            <person name="Zeh J."/>
        </authorList>
    </citation>
    <scope>NUCLEOTIDE SEQUENCE [LARGE SCALE GENOMIC DNA]</scope>
    <source>
        <strain evidence="4">IN4F17</strain>
        <tissue evidence="4">Whole Body</tissue>
    </source>
</reference>
<feature type="compositionally biased region" description="Pro residues" evidence="3">
    <location>
        <begin position="135"/>
        <end position="147"/>
    </location>
</feature>